<accession>G0L2D4</accession>
<gene>
    <name evidence="2" type="ordered locus">zobellia_3923</name>
</gene>
<reference evidence="3" key="1">
    <citation type="submission" date="2009-07" db="EMBL/GenBank/DDBJ databases">
        <title>Complete genome sequence of Zobellia galactanivorans Dsij.</title>
        <authorList>
            <consortium name="Genoscope - CEA"/>
        </authorList>
    </citation>
    <scope>NUCLEOTIDE SEQUENCE [LARGE SCALE GENOMIC DNA]</scope>
    <source>
        <strain evidence="3">DSM 12802 / CCUG 47099 / CIP 106680 / NCIMB 13871 / Dsij</strain>
    </source>
</reference>
<evidence type="ECO:0000256" key="1">
    <source>
        <dbReference type="SAM" id="Phobius"/>
    </source>
</evidence>
<protein>
    <submittedName>
        <fullName evidence="2">Uncharacterized protein</fullName>
    </submittedName>
</protein>
<dbReference type="AlphaFoldDB" id="G0L2D4"/>
<keyword evidence="3" id="KW-1185">Reference proteome</keyword>
<evidence type="ECO:0000313" key="2">
    <source>
        <dbReference type="EMBL" id="CAZ98061.1"/>
    </source>
</evidence>
<feature type="transmembrane region" description="Helical" evidence="1">
    <location>
        <begin position="6"/>
        <end position="30"/>
    </location>
</feature>
<dbReference type="KEGG" id="zga:ZOBELLIA_3923"/>
<sequence>MKYDYFLFVFNFFSKVIPTWITCAFTFFLIGDRYLPLLPVTSSLIDNPAARTSLSEILWEIVFFKA</sequence>
<organism evidence="2 3">
    <name type="scientific">Zobellia galactanivorans (strain DSM 12802 / CCUG 47099 / CIP 106680 / NCIMB 13871 / Dsij)</name>
    <dbReference type="NCBI Taxonomy" id="63186"/>
    <lineage>
        <taxon>Bacteria</taxon>
        <taxon>Pseudomonadati</taxon>
        <taxon>Bacteroidota</taxon>
        <taxon>Flavobacteriia</taxon>
        <taxon>Flavobacteriales</taxon>
        <taxon>Flavobacteriaceae</taxon>
        <taxon>Zobellia</taxon>
    </lineage>
</organism>
<dbReference type="Proteomes" id="UP000008898">
    <property type="component" value="Chromosome"/>
</dbReference>
<dbReference type="HOGENOM" id="CLU_2830438_0_0_10"/>
<reference evidence="2 3" key="2">
    <citation type="journal article" date="2012" name="Environ. Microbiol.">
        <title>Characterization of the first alginolytic operons in a marine bacterium: from their emergence in marine Flavobacteriia to their independent transfers to marine Proteobacteria and human gut Bacteroides.</title>
        <authorList>
            <person name="Thomas F."/>
            <person name="Barbeyron T."/>
            <person name="Tonon T."/>
            <person name="Genicot S."/>
            <person name="Czjzek M."/>
            <person name="Michel G."/>
        </authorList>
    </citation>
    <scope>NUCLEOTIDE SEQUENCE [LARGE SCALE GENOMIC DNA]</scope>
    <source>
        <strain evidence="3">DSM 12802 / CCUG 47099 / CIP 106680 / NCIMB 13871 / Dsij</strain>
    </source>
</reference>
<dbReference type="EMBL" id="FP476056">
    <property type="protein sequence ID" value="CAZ98061.1"/>
    <property type="molecule type" value="Genomic_DNA"/>
</dbReference>
<evidence type="ECO:0000313" key="3">
    <source>
        <dbReference type="Proteomes" id="UP000008898"/>
    </source>
</evidence>
<keyword evidence="1" id="KW-1133">Transmembrane helix</keyword>
<keyword evidence="1" id="KW-0472">Membrane</keyword>
<name>G0L2D4_ZOBGA</name>
<proteinExistence type="predicted"/>
<keyword evidence="1" id="KW-0812">Transmembrane</keyword>